<dbReference type="InterPro" id="IPR014327">
    <property type="entry name" value="RNA_pol_sigma70_bacteroid"/>
</dbReference>
<dbReference type="Gene3D" id="1.10.1740.10">
    <property type="match status" value="1"/>
</dbReference>
<dbReference type="InterPro" id="IPR036388">
    <property type="entry name" value="WH-like_DNA-bd_sf"/>
</dbReference>
<accession>A0ABT8RHJ7</accession>
<organism evidence="7 8">
    <name type="scientific">Rhodocytophaga aerolata</name>
    <dbReference type="NCBI Taxonomy" id="455078"/>
    <lineage>
        <taxon>Bacteria</taxon>
        <taxon>Pseudomonadati</taxon>
        <taxon>Bacteroidota</taxon>
        <taxon>Cytophagia</taxon>
        <taxon>Cytophagales</taxon>
        <taxon>Rhodocytophagaceae</taxon>
        <taxon>Rhodocytophaga</taxon>
    </lineage>
</organism>
<evidence type="ECO:0000313" key="8">
    <source>
        <dbReference type="Proteomes" id="UP001168528"/>
    </source>
</evidence>
<reference evidence="7" key="1">
    <citation type="submission" date="2023-07" db="EMBL/GenBank/DDBJ databases">
        <title>The genome sequence of Rhodocytophaga aerolata KACC 12507.</title>
        <authorList>
            <person name="Zhang X."/>
        </authorList>
    </citation>
    <scope>NUCLEOTIDE SEQUENCE</scope>
    <source>
        <strain evidence="7">KACC 12507</strain>
    </source>
</reference>
<dbReference type="SUPFAM" id="SSF88946">
    <property type="entry name" value="Sigma2 domain of RNA polymerase sigma factors"/>
    <property type="match status" value="1"/>
</dbReference>
<keyword evidence="4" id="KW-0804">Transcription</keyword>
<dbReference type="SUPFAM" id="SSF88659">
    <property type="entry name" value="Sigma3 and sigma4 domains of RNA polymerase sigma factors"/>
    <property type="match status" value="1"/>
</dbReference>
<keyword evidence="8" id="KW-1185">Reference proteome</keyword>
<evidence type="ECO:0000256" key="1">
    <source>
        <dbReference type="ARBA" id="ARBA00010641"/>
    </source>
</evidence>
<gene>
    <name evidence="7" type="ORF">Q0590_33290</name>
</gene>
<evidence type="ECO:0000256" key="2">
    <source>
        <dbReference type="ARBA" id="ARBA00023015"/>
    </source>
</evidence>
<dbReference type="RefSeq" id="WP_302041995.1">
    <property type="nucleotide sequence ID" value="NZ_JAUKPO010000046.1"/>
</dbReference>
<dbReference type="Pfam" id="PF08281">
    <property type="entry name" value="Sigma70_r4_2"/>
    <property type="match status" value="1"/>
</dbReference>
<dbReference type="InterPro" id="IPR013325">
    <property type="entry name" value="RNA_pol_sigma_r2"/>
</dbReference>
<proteinExistence type="inferred from homology"/>
<dbReference type="InterPro" id="IPR013249">
    <property type="entry name" value="RNA_pol_sigma70_r4_t2"/>
</dbReference>
<evidence type="ECO:0000259" key="6">
    <source>
        <dbReference type="Pfam" id="PF08281"/>
    </source>
</evidence>
<comment type="similarity">
    <text evidence="1">Belongs to the sigma-70 factor family. ECF subfamily.</text>
</comment>
<feature type="domain" description="RNA polymerase sigma factor 70 region 4 type 2" evidence="6">
    <location>
        <begin position="153"/>
        <end position="205"/>
    </location>
</feature>
<keyword evidence="2" id="KW-0805">Transcription regulation</keyword>
<sequence length="223" mass="25882">MYISIRSDSTPDGQPVHPLLTSVSMSDETLPVDGPDQEWIIRTTIKESPMQGCELLFRRYYSPLCSHAVRILYSQTIAEDLVADVFCDFWANRLFEQVNTSYRAYLFRMVRNRSINYLQRELHKQPSETVSENYIENSSVHPEQQLSVEELYQAIEQTVHSLPAQCKKVFLLSRYEGKRTHEIAEQMQISPRTVETHISKGLSTLRSNLTKMGFISFLLWLIS</sequence>
<dbReference type="InterPro" id="IPR039425">
    <property type="entry name" value="RNA_pol_sigma-70-like"/>
</dbReference>
<keyword evidence="3" id="KW-0731">Sigma factor</keyword>
<dbReference type="PANTHER" id="PTHR43133">
    <property type="entry name" value="RNA POLYMERASE ECF-TYPE SIGMA FACTO"/>
    <property type="match status" value="1"/>
</dbReference>
<evidence type="ECO:0000256" key="4">
    <source>
        <dbReference type="ARBA" id="ARBA00023163"/>
    </source>
</evidence>
<evidence type="ECO:0000259" key="5">
    <source>
        <dbReference type="Pfam" id="PF04542"/>
    </source>
</evidence>
<dbReference type="Proteomes" id="UP001168528">
    <property type="component" value="Unassembled WGS sequence"/>
</dbReference>
<dbReference type="EMBL" id="JAUKPO010000046">
    <property type="protein sequence ID" value="MDO1451196.1"/>
    <property type="molecule type" value="Genomic_DNA"/>
</dbReference>
<protein>
    <submittedName>
        <fullName evidence="7">RNA polymerase sigma-70 factor</fullName>
    </submittedName>
</protein>
<dbReference type="InterPro" id="IPR007627">
    <property type="entry name" value="RNA_pol_sigma70_r2"/>
</dbReference>
<dbReference type="NCBIfam" id="TIGR02937">
    <property type="entry name" value="sigma70-ECF"/>
    <property type="match status" value="1"/>
</dbReference>
<feature type="domain" description="RNA polymerase sigma-70 region 2" evidence="5">
    <location>
        <begin position="56"/>
        <end position="121"/>
    </location>
</feature>
<evidence type="ECO:0000256" key="3">
    <source>
        <dbReference type="ARBA" id="ARBA00023082"/>
    </source>
</evidence>
<dbReference type="InterPro" id="IPR014284">
    <property type="entry name" value="RNA_pol_sigma-70_dom"/>
</dbReference>
<name>A0ABT8RHJ7_9BACT</name>
<dbReference type="CDD" id="cd06171">
    <property type="entry name" value="Sigma70_r4"/>
    <property type="match status" value="1"/>
</dbReference>
<dbReference type="NCBIfam" id="TIGR02985">
    <property type="entry name" value="Sig70_bacteroi1"/>
    <property type="match status" value="1"/>
</dbReference>
<evidence type="ECO:0000313" key="7">
    <source>
        <dbReference type="EMBL" id="MDO1451196.1"/>
    </source>
</evidence>
<dbReference type="InterPro" id="IPR013324">
    <property type="entry name" value="RNA_pol_sigma_r3/r4-like"/>
</dbReference>
<comment type="caution">
    <text evidence="7">The sequence shown here is derived from an EMBL/GenBank/DDBJ whole genome shotgun (WGS) entry which is preliminary data.</text>
</comment>
<dbReference type="Gene3D" id="1.10.10.10">
    <property type="entry name" value="Winged helix-like DNA-binding domain superfamily/Winged helix DNA-binding domain"/>
    <property type="match status" value="1"/>
</dbReference>
<dbReference type="PANTHER" id="PTHR43133:SF46">
    <property type="entry name" value="RNA POLYMERASE SIGMA-70 FACTOR ECF SUBFAMILY"/>
    <property type="match status" value="1"/>
</dbReference>
<dbReference type="Pfam" id="PF04542">
    <property type="entry name" value="Sigma70_r2"/>
    <property type="match status" value="1"/>
</dbReference>